<sequence>MKQCLRLVALAALMVAWSMPANAWWWDATPSDYADTRYPIVLVHGMFGFDDIAGYDYWYGIPEDLRSYGATVYLTQVPALDTSIQRGEALLPQIEAIAAVHGKVNLLGHSHGGPTARYVARVRPDLVASVTSVGSPHKGSPVADLISGTPIENPVAGLANVLGGLIDLLSGGGYDQDFSASVYSLSAQGSAEFNNFAPAGIPTSACGEGAHSANGIRFYSWGGTGVLTNALDPSDALLAVSSAAFGFSQNDGMVGQCSSHFGDVIRDDYFMNHLDEVNQALGLHSLFETDPKTVYLQQANRLKSAGL</sequence>
<feature type="chain" id="PRO_5004127895" evidence="1">
    <location>
        <begin position="24"/>
        <end position="307"/>
    </location>
</feature>
<dbReference type="SUPFAM" id="SSF53474">
    <property type="entry name" value="alpha/beta-Hydrolases"/>
    <property type="match status" value="1"/>
</dbReference>
<organism evidence="3 4">
    <name type="scientific">Marinobacter nanhaiticus D15-8W</name>
    <dbReference type="NCBI Taxonomy" id="626887"/>
    <lineage>
        <taxon>Bacteria</taxon>
        <taxon>Pseudomonadati</taxon>
        <taxon>Pseudomonadota</taxon>
        <taxon>Gammaproteobacteria</taxon>
        <taxon>Pseudomonadales</taxon>
        <taxon>Marinobacteraceae</taxon>
        <taxon>Marinobacter</taxon>
    </lineage>
</organism>
<comment type="caution">
    <text evidence="3">The sequence shown here is derived from an EMBL/GenBank/DDBJ whole genome shotgun (WGS) entry which is preliminary data.</text>
</comment>
<name>N6X0G2_9GAMM</name>
<evidence type="ECO:0000259" key="2">
    <source>
        <dbReference type="Pfam" id="PF00561"/>
    </source>
</evidence>
<dbReference type="eggNOG" id="COG1075">
    <property type="taxonomic scope" value="Bacteria"/>
</dbReference>
<dbReference type="InterPro" id="IPR029058">
    <property type="entry name" value="AB_hydrolase_fold"/>
</dbReference>
<evidence type="ECO:0000313" key="3">
    <source>
        <dbReference type="EMBL" id="ENO14543.1"/>
    </source>
</evidence>
<dbReference type="PATRIC" id="fig|626887.3.peg.849"/>
<dbReference type="Proteomes" id="UP000013165">
    <property type="component" value="Unassembled WGS sequence"/>
</dbReference>
<dbReference type="OrthoDB" id="2004167at2"/>
<dbReference type="STRING" id="626887.J057_04311"/>
<feature type="signal peptide" evidence="1">
    <location>
        <begin position="1"/>
        <end position="23"/>
    </location>
</feature>
<evidence type="ECO:0000313" key="4">
    <source>
        <dbReference type="Proteomes" id="UP000013165"/>
    </source>
</evidence>
<dbReference type="AlphaFoldDB" id="N6X0G2"/>
<dbReference type="HOGENOM" id="CLU_062016_0_0_6"/>
<keyword evidence="1" id="KW-0732">Signal</keyword>
<protein>
    <submittedName>
        <fullName evidence="3">Triacylglycerol lipase</fullName>
    </submittedName>
</protein>
<accession>N6X0G2</accession>
<feature type="domain" description="AB hydrolase-1" evidence="2">
    <location>
        <begin position="38"/>
        <end position="138"/>
    </location>
</feature>
<keyword evidence="4" id="KW-1185">Reference proteome</keyword>
<reference evidence="3 4" key="1">
    <citation type="journal article" date="2013" name="Genome Announc.">
        <title>Genome Sequence of the Polycyclic Aromatic Hydrocarbon-Degrading Bacterium Strain Marinobacter nanhaiticus D15-8WT.</title>
        <authorList>
            <person name="Cui Z."/>
            <person name="Gao W."/>
            <person name="Li Q."/>
            <person name="Xu G."/>
            <person name="Zheng L."/>
        </authorList>
    </citation>
    <scope>NUCLEOTIDE SEQUENCE [LARGE SCALE GENOMIC DNA]</scope>
    <source>
        <strain evidence="3 4">D15-8W</strain>
    </source>
</reference>
<proteinExistence type="predicted"/>
<dbReference type="EMBL" id="APLQ01000011">
    <property type="protein sequence ID" value="ENO14543.1"/>
    <property type="molecule type" value="Genomic_DNA"/>
</dbReference>
<gene>
    <name evidence="3" type="ORF">J057_04311</name>
</gene>
<dbReference type="Pfam" id="PF00561">
    <property type="entry name" value="Abhydrolase_1"/>
    <property type="match status" value="1"/>
</dbReference>
<dbReference type="RefSeq" id="WP_004578840.1">
    <property type="nucleotide sequence ID" value="NZ_AP028878.1"/>
</dbReference>
<dbReference type="InterPro" id="IPR000073">
    <property type="entry name" value="AB_hydrolase_1"/>
</dbReference>
<evidence type="ECO:0000256" key="1">
    <source>
        <dbReference type="SAM" id="SignalP"/>
    </source>
</evidence>
<dbReference type="Gene3D" id="3.40.50.1820">
    <property type="entry name" value="alpha/beta hydrolase"/>
    <property type="match status" value="1"/>
</dbReference>